<dbReference type="PROSITE" id="PS51194">
    <property type="entry name" value="HELICASE_CTER"/>
    <property type="match status" value="1"/>
</dbReference>
<protein>
    <submittedName>
        <fullName evidence="3">NgoFVII family restriction endonuclease</fullName>
    </submittedName>
    <submittedName>
        <fullName evidence="4">Superfamily II DNA or RNA helicase</fullName>
    </submittedName>
</protein>
<dbReference type="SUPFAM" id="SSF56024">
    <property type="entry name" value="Phospholipase D/nuclease"/>
    <property type="match status" value="1"/>
</dbReference>
<keyword evidence="4" id="KW-0347">Helicase</keyword>
<dbReference type="InterPro" id="IPR027417">
    <property type="entry name" value="P-loop_NTPase"/>
</dbReference>
<dbReference type="GO" id="GO:0016787">
    <property type="term" value="F:hydrolase activity"/>
    <property type="evidence" value="ECO:0007669"/>
    <property type="project" value="InterPro"/>
</dbReference>
<gene>
    <name evidence="3" type="ORF">B1B05_13830</name>
    <name evidence="4" type="ORF">SAMN05443094_106256</name>
</gene>
<dbReference type="Pfam" id="PF26350">
    <property type="entry name" value="DUF8090"/>
    <property type="match status" value="1"/>
</dbReference>
<keyword evidence="4" id="KW-0067">ATP-binding</keyword>
<dbReference type="GO" id="GO:0005524">
    <property type="term" value="F:ATP binding"/>
    <property type="evidence" value="ECO:0007669"/>
    <property type="project" value="InterPro"/>
</dbReference>
<sequence length="965" mass="110832">MENFIENLQGSLHKGFINQYEAKPGNFKPELLLNHSRQNKAVLNTLLEELNKCHAFLFSVAFITESGLATLKSKLLDLKKKGINGRILTSTFLNFNQPKVFKELLKIENVDVRMTDVKGFHAKGYIFDHGGSFSLIVGSSNLTAHALKVNYEWNVKLTSHENGEIVHHVKDQFEDMWDKSVSLTEDWIDRYEVTYSATQEQRAMQQVIDPPTNYVANPLQHALQIEPNKMQEAALAQIKEVREQGKEKALVISATGTGKTYLSAFDVRAFRPKRMLFVVHREQILQKAMKDYQLILGGADEDFGILSGSSRQLDARYMFATIQTLSKKEMLDQLPPDTFEYIVVDEVHKAGAASYLRVMKHFAPRFLMGMTATPERTDVFNIYELFDYTIAYEIRLQEALEEDMLCPFHYFGVTDLQINGEIIDEATTFTQLVSESRIDHIVDKIKYYGFSGKEVQGLMFCSRKDEARELSRQLNERGYRTAALTGDDAQDVRIRKVEELENGELDYILTVDIFNEGIDIPCVNQVVMLRQTQSSIIFIQQLGRGLRKHESKEFVTIIDFIGNYKNNYMIPVALSGDQSQNKDNIRRKTAETSYITGASTVNFEEIARKKIFEAINNSSLNTAKILKEAYLNVKNKIGREPLLYDFAVNHSIDPVVIAEKYQSYYHFLLAMKEKPLELGQYEQQVLTMLSLEVLNGKRIHESLLLAELLGRESISQKDFEHVLTAHHCRTDAQTMDSMKGVVTLSFFNQATKMKYGNEPIVLEENGYYRLSPEVRKALGKYPFFYVLVTDVVQTSLERSKRYNCAEALTLYEKYSRKDVCRLLNWSSDESSTIYGYKPKHGTCPIFITYHKNEEIESSVNYGDELMSQELLKWFTRSKRTLQSGEVQQIIQAEQTGLDIHIFVKKDDDEGTDFYYLGKALPDQKSVEQTTMKNKEDKDIPVVTMNMVMEKPIEHSLYHYLTEGVN</sequence>
<dbReference type="AlphaFoldDB" id="A0A1N6ZL74"/>
<dbReference type="InterPro" id="IPR058403">
    <property type="entry name" value="DUF8090"/>
</dbReference>
<dbReference type="Pfam" id="PF00271">
    <property type="entry name" value="Helicase_C"/>
    <property type="match status" value="1"/>
</dbReference>
<dbReference type="RefSeq" id="WP_045849035.1">
    <property type="nucleotide sequence ID" value="NZ_FTLX01000006.1"/>
</dbReference>
<evidence type="ECO:0000313" key="5">
    <source>
        <dbReference type="Proteomes" id="UP000186385"/>
    </source>
</evidence>
<dbReference type="InterPro" id="IPR021835">
    <property type="entry name" value="DUF3427"/>
</dbReference>
<feature type="domain" description="Helicase C-terminal" evidence="2">
    <location>
        <begin position="437"/>
        <end position="607"/>
    </location>
</feature>
<reference evidence="4 5" key="1">
    <citation type="submission" date="2017-01" db="EMBL/GenBank/DDBJ databases">
        <authorList>
            <person name="Mah S.A."/>
            <person name="Swanson W.J."/>
            <person name="Moy G.W."/>
            <person name="Vacquier V.D."/>
        </authorList>
    </citation>
    <scope>NUCLEOTIDE SEQUENCE [LARGE SCALE GENOMIC DNA]</scope>
    <source>
        <strain evidence="4 5">NIO-1016</strain>
    </source>
</reference>
<dbReference type="SMART" id="SM00490">
    <property type="entry name" value="HELICc"/>
    <property type="match status" value="1"/>
</dbReference>
<dbReference type="CDD" id="cd18799">
    <property type="entry name" value="SF2_C_EcoAI-like"/>
    <property type="match status" value="1"/>
</dbReference>
<dbReference type="Proteomes" id="UP000186385">
    <property type="component" value="Unassembled WGS sequence"/>
</dbReference>
<dbReference type="InterPro" id="IPR006935">
    <property type="entry name" value="Helicase/UvrB_N"/>
</dbReference>
<reference evidence="6" key="2">
    <citation type="submission" date="2017-03" db="EMBL/GenBank/DDBJ databases">
        <title>Bacillus sp. V-88(T) DSM27956, whole genome shotgun sequencing project.</title>
        <authorList>
            <person name="Dastager S.G."/>
            <person name="Neurgaonkar P.S."/>
            <person name="Dharne M.S."/>
        </authorList>
    </citation>
    <scope>NUCLEOTIDE SEQUENCE [LARGE SCALE GENOMIC DNA]</scope>
    <source>
        <strain evidence="6">DSM 25145</strain>
    </source>
</reference>
<dbReference type="CDD" id="cd09204">
    <property type="entry name" value="PLDc_N_DEXD_b2"/>
    <property type="match status" value="1"/>
</dbReference>
<keyword evidence="3" id="KW-0378">Hydrolase</keyword>
<reference evidence="3" key="3">
    <citation type="submission" date="2017-03" db="EMBL/GenBank/DDBJ databases">
        <authorList>
            <person name="Dastager S.G."/>
            <person name="Neurgaonkar P.S."/>
            <person name="Dharne M.S."/>
        </authorList>
    </citation>
    <scope>NUCLEOTIDE SEQUENCE</scope>
    <source>
        <strain evidence="3">DSM 25145</strain>
    </source>
</reference>
<accession>A0A1N6ZL74</accession>
<dbReference type="CDD" id="cd18032">
    <property type="entry name" value="DEXHc_RE_I_III_res"/>
    <property type="match status" value="1"/>
</dbReference>
<dbReference type="EMBL" id="MWSK01000006">
    <property type="protein sequence ID" value="OXS76734.1"/>
    <property type="molecule type" value="Genomic_DNA"/>
</dbReference>
<evidence type="ECO:0000259" key="1">
    <source>
        <dbReference type="PROSITE" id="PS51192"/>
    </source>
</evidence>
<dbReference type="InterPro" id="IPR050742">
    <property type="entry name" value="Helicase_Restrict-Modif_Enz"/>
</dbReference>
<evidence type="ECO:0000313" key="3">
    <source>
        <dbReference type="EMBL" id="OXS76734.1"/>
    </source>
</evidence>
<evidence type="ECO:0000259" key="2">
    <source>
        <dbReference type="PROSITE" id="PS51194"/>
    </source>
</evidence>
<dbReference type="Pfam" id="PF04851">
    <property type="entry name" value="ResIII"/>
    <property type="match status" value="1"/>
</dbReference>
<dbReference type="EMBL" id="FTLX01000006">
    <property type="protein sequence ID" value="SIR27578.1"/>
    <property type="molecule type" value="Genomic_DNA"/>
</dbReference>
<dbReference type="SUPFAM" id="SSF52540">
    <property type="entry name" value="P-loop containing nucleoside triphosphate hydrolases"/>
    <property type="match status" value="1"/>
</dbReference>
<keyword evidence="6" id="KW-1185">Reference proteome</keyword>
<keyword evidence="3" id="KW-0540">Nuclease</keyword>
<dbReference type="SMART" id="SM00487">
    <property type="entry name" value="DEXDc"/>
    <property type="match status" value="1"/>
</dbReference>
<dbReference type="STRING" id="1017273.SAMN05443094_106256"/>
<dbReference type="Pfam" id="PF13091">
    <property type="entry name" value="PLDc_2"/>
    <property type="match status" value="1"/>
</dbReference>
<dbReference type="PANTHER" id="PTHR47396:SF1">
    <property type="entry name" value="ATP-DEPENDENT HELICASE IRC3-RELATED"/>
    <property type="match status" value="1"/>
</dbReference>
<evidence type="ECO:0000313" key="6">
    <source>
        <dbReference type="Proteomes" id="UP000215545"/>
    </source>
</evidence>
<proteinExistence type="predicted"/>
<dbReference type="InterPro" id="IPR025202">
    <property type="entry name" value="PLD-like_dom"/>
</dbReference>
<dbReference type="Pfam" id="PF11907">
    <property type="entry name" value="DUF3427"/>
    <property type="match status" value="1"/>
</dbReference>
<keyword evidence="3" id="KW-0255">Endonuclease</keyword>
<dbReference type="Gene3D" id="3.30.870.10">
    <property type="entry name" value="Endonuclease Chain A"/>
    <property type="match status" value="1"/>
</dbReference>
<dbReference type="GO" id="GO:0005829">
    <property type="term" value="C:cytosol"/>
    <property type="evidence" value="ECO:0007669"/>
    <property type="project" value="TreeGrafter"/>
</dbReference>
<name>A0A1N6ZL74_9BACI</name>
<dbReference type="InterPro" id="IPR014001">
    <property type="entry name" value="Helicase_ATP-bd"/>
</dbReference>
<organism evidence="4 5">
    <name type="scientific">Domibacillus enclensis</name>
    <dbReference type="NCBI Taxonomy" id="1017273"/>
    <lineage>
        <taxon>Bacteria</taxon>
        <taxon>Bacillati</taxon>
        <taxon>Bacillota</taxon>
        <taxon>Bacilli</taxon>
        <taxon>Bacillales</taxon>
        <taxon>Bacillaceae</taxon>
        <taxon>Domibacillus</taxon>
    </lineage>
</organism>
<dbReference type="Gene3D" id="3.40.50.300">
    <property type="entry name" value="P-loop containing nucleotide triphosphate hydrolases"/>
    <property type="match status" value="2"/>
</dbReference>
<dbReference type="Proteomes" id="UP000215545">
    <property type="component" value="Unassembled WGS sequence"/>
</dbReference>
<feature type="domain" description="Helicase ATP-binding" evidence="1">
    <location>
        <begin position="240"/>
        <end position="392"/>
    </location>
</feature>
<dbReference type="GO" id="GO:0003677">
    <property type="term" value="F:DNA binding"/>
    <property type="evidence" value="ECO:0007669"/>
    <property type="project" value="InterPro"/>
</dbReference>
<dbReference type="GO" id="GO:0004386">
    <property type="term" value="F:helicase activity"/>
    <property type="evidence" value="ECO:0007669"/>
    <property type="project" value="UniProtKB-KW"/>
</dbReference>
<dbReference type="OrthoDB" id="9802848at2"/>
<dbReference type="PROSITE" id="PS51192">
    <property type="entry name" value="HELICASE_ATP_BIND_1"/>
    <property type="match status" value="1"/>
</dbReference>
<dbReference type="GO" id="GO:0004519">
    <property type="term" value="F:endonuclease activity"/>
    <property type="evidence" value="ECO:0007669"/>
    <property type="project" value="UniProtKB-KW"/>
</dbReference>
<dbReference type="PANTHER" id="PTHR47396">
    <property type="entry name" value="TYPE I RESTRICTION ENZYME ECOKI R PROTEIN"/>
    <property type="match status" value="1"/>
</dbReference>
<keyword evidence="4" id="KW-0547">Nucleotide-binding</keyword>
<evidence type="ECO:0000313" key="4">
    <source>
        <dbReference type="EMBL" id="SIR27578.1"/>
    </source>
</evidence>
<dbReference type="InterPro" id="IPR001650">
    <property type="entry name" value="Helicase_C-like"/>
</dbReference>